<reference evidence="1 2" key="1">
    <citation type="journal article" date="2019" name="Sci. Rep.">
        <title>Orb-weaving spider Araneus ventricosus genome elucidates the spidroin gene catalogue.</title>
        <authorList>
            <person name="Kono N."/>
            <person name="Nakamura H."/>
            <person name="Ohtoshi R."/>
            <person name="Moran D.A.P."/>
            <person name="Shinohara A."/>
            <person name="Yoshida Y."/>
            <person name="Fujiwara M."/>
            <person name="Mori M."/>
            <person name="Tomita M."/>
            <person name="Arakawa K."/>
        </authorList>
    </citation>
    <scope>NUCLEOTIDE SEQUENCE [LARGE SCALE GENOMIC DNA]</scope>
</reference>
<dbReference type="EMBL" id="BGPR01124491">
    <property type="protein sequence ID" value="GBN29770.1"/>
    <property type="molecule type" value="Genomic_DNA"/>
</dbReference>
<comment type="caution">
    <text evidence="1">The sequence shown here is derived from an EMBL/GenBank/DDBJ whole genome shotgun (WGS) entry which is preliminary data.</text>
</comment>
<evidence type="ECO:0000313" key="2">
    <source>
        <dbReference type="Proteomes" id="UP000499080"/>
    </source>
</evidence>
<accession>A0A4Y2MTR4</accession>
<keyword evidence="2" id="KW-1185">Reference proteome</keyword>
<evidence type="ECO:0000313" key="1">
    <source>
        <dbReference type="EMBL" id="GBN29770.1"/>
    </source>
</evidence>
<sequence length="89" mass="9909">MYVPEYWSMLPPEPAPASGSRCSPWIARAAAPVRCRAPARYLDRTRVTQTCRIRSGTLPAMPGPPHLQCLDLHNARTCANETHHGIFVK</sequence>
<name>A0A4Y2MTR4_ARAVE</name>
<organism evidence="1 2">
    <name type="scientific">Araneus ventricosus</name>
    <name type="common">Orbweaver spider</name>
    <name type="synonym">Epeira ventricosa</name>
    <dbReference type="NCBI Taxonomy" id="182803"/>
    <lineage>
        <taxon>Eukaryota</taxon>
        <taxon>Metazoa</taxon>
        <taxon>Ecdysozoa</taxon>
        <taxon>Arthropoda</taxon>
        <taxon>Chelicerata</taxon>
        <taxon>Arachnida</taxon>
        <taxon>Araneae</taxon>
        <taxon>Araneomorphae</taxon>
        <taxon>Entelegynae</taxon>
        <taxon>Araneoidea</taxon>
        <taxon>Araneidae</taxon>
        <taxon>Araneus</taxon>
    </lineage>
</organism>
<gene>
    <name evidence="1" type="ORF">AVEN_164908_1</name>
</gene>
<proteinExistence type="predicted"/>
<dbReference type="Proteomes" id="UP000499080">
    <property type="component" value="Unassembled WGS sequence"/>
</dbReference>
<dbReference type="AlphaFoldDB" id="A0A4Y2MTR4"/>
<protein>
    <submittedName>
        <fullName evidence="1">Uncharacterized protein</fullName>
    </submittedName>
</protein>